<sequence>MRLRRAKPEFDLEIPDGFPVYHDTDGCDLMLCIGAPLGDPQATVIGVTKGERAASREEHVARVRAARPEAQLVDEAPMPLAGLESWWTIDTSVVAQDTLVRDSWMLVRSGVGWTVTAQLPWTQVNRQRKGAIAIVSTLRFL</sequence>
<protein>
    <recommendedName>
        <fullName evidence="3">DUF1795 domain-containing protein</fullName>
    </recommendedName>
</protein>
<evidence type="ECO:0000313" key="2">
    <source>
        <dbReference type="Proteomes" id="UP001147700"/>
    </source>
</evidence>
<proteinExistence type="predicted"/>
<name>A0ABT4RUR5_9ACTN</name>
<reference evidence="1" key="1">
    <citation type="submission" date="2022-10" db="EMBL/GenBank/DDBJ databases">
        <title>The WGS of Solirubrobacter sp. CPCC 204708.</title>
        <authorList>
            <person name="Jiang Z."/>
        </authorList>
    </citation>
    <scope>NUCLEOTIDE SEQUENCE</scope>
    <source>
        <strain evidence="1">CPCC 204708</strain>
    </source>
</reference>
<evidence type="ECO:0008006" key="3">
    <source>
        <dbReference type="Google" id="ProtNLM"/>
    </source>
</evidence>
<dbReference type="EMBL" id="JAPCID010000082">
    <property type="protein sequence ID" value="MDA0142309.1"/>
    <property type="molecule type" value="Genomic_DNA"/>
</dbReference>
<organism evidence="1 2">
    <name type="scientific">Solirubrobacter deserti</name>
    <dbReference type="NCBI Taxonomy" id="2282478"/>
    <lineage>
        <taxon>Bacteria</taxon>
        <taxon>Bacillati</taxon>
        <taxon>Actinomycetota</taxon>
        <taxon>Thermoleophilia</taxon>
        <taxon>Solirubrobacterales</taxon>
        <taxon>Solirubrobacteraceae</taxon>
        <taxon>Solirubrobacter</taxon>
    </lineage>
</organism>
<accession>A0ABT4RUR5</accession>
<comment type="caution">
    <text evidence="1">The sequence shown here is derived from an EMBL/GenBank/DDBJ whole genome shotgun (WGS) entry which is preliminary data.</text>
</comment>
<dbReference type="RefSeq" id="WP_202956956.1">
    <property type="nucleotide sequence ID" value="NZ_JAPCID010000082.1"/>
</dbReference>
<dbReference type="Proteomes" id="UP001147700">
    <property type="component" value="Unassembled WGS sequence"/>
</dbReference>
<evidence type="ECO:0000313" key="1">
    <source>
        <dbReference type="EMBL" id="MDA0142309.1"/>
    </source>
</evidence>
<keyword evidence="2" id="KW-1185">Reference proteome</keyword>
<gene>
    <name evidence="1" type="ORF">OJ962_32800</name>
</gene>